<evidence type="ECO:0000256" key="3">
    <source>
        <dbReference type="ARBA" id="ARBA00022801"/>
    </source>
</evidence>
<dbReference type="CDD" id="cd09877">
    <property type="entry name" value="PIN_YacL-like"/>
    <property type="match status" value="1"/>
</dbReference>
<keyword evidence="2" id="KW-0540">Nuclease</keyword>
<keyword evidence="5" id="KW-0472">Membrane</keyword>
<evidence type="ECO:0000313" key="8">
    <source>
        <dbReference type="Proteomes" id="UP000243605"/>
    </source>
</evidence>
<evidence type="ECO:0000256" key="2">
    <source>
        <dbReference type="ARBA" id="ARBA00022722"/>
    </source>
</evidence>
<keyword evidence="8" id="KW-1185">Reference proteome</keyword>
<dbReference type="RefSeq" id="WP_091475233.1">
    <property type="nucleotide sequence ID" value="NZ_FOIT01000004.1"/>
</dbReference>
<evidence type="ECO:0000256" key="5">
    <source>
        <dbReference type="SAM" id="Phobius"/>
    </source>
</evidence>
<evidence type="ECO:0000313" key="7">
    <source>
        <dbReference type="EMBL" id="SEW06402.1"/>
    </source>
</evidence>
<dbReference type="SMART" id="SM00670">
    <property type="entry name" value="PINc"/>
    <property type="match status" value="1"/>
</dbReference>
<dbReference type="PANTHER" id="PTHR11603">
    <property type="entry name" value="AAA FAMILY ATPASE"/>
    <property type="match status" value="1"/>
</dbReference>
<dbReference type="AlphaFoldDB" id="A0A662Z5S9"/>
<organism evidence="7 8">
    <name type="scientific">Aliicoccus persicus</name>
    <dbReference type="NCBI Taxonomy" id="930138"/>
    <lineage>
        <taxon>Bacteria</taxon>
        <taxon>Bacillati</taxon>
        <taxon>Bacillota</taxon>
        <taxon>Bacilli</taxon>
        <taxon>Bacillales</taxon>
        <taxon>Staphylococcaceae</taxon>
        <taxon>Aliicoccus</taxon>
    </lineage>
</organism>
<feature type="transmembrane region" description="Helical" evidence="5">
    <location>
        <begin position="79"/>
        <end position="102"/>
    </location>
</feature>
<dbReference type="InterPro" id="IPR002716">
    <property type="entry name" value="PIN_dom"/>
</dbReference>
<feature type="transmembrane region" description="Helical" evidence="5">
    <location>
        <begin position="7"/>
        <end position="26"/>
    </location>
</feature>
<gene>
    <name evidence="7" type="ORF">SAMN05192557_1432</name>
</gene>
<accession>A0A662Z5S9</accession>
<keyword evidence="4" id="KW-0460">Magnesium</keyword>
<feature type="domain" description="TRAM" evidence="6">
    <location>
        <begin position="281"/>
        <end position="349"/>
    </location>
</feature>
<keyword evidence="5" id="KW-1133">Transmembrane helix</keyword>
<protein>
    <submittedName>
        <fullName evidence="7">Uncharacterized conserved protein YacL, contains PIN and TRAM domains</fullName>
    </submittedName>
</protein>
<dbReference type="GO" id="GO:0016787">
    <property type="term" value="F:hydrolase activity"/>
    <property type="evidence" value="ECO:0007669"/>
    <property type="project" value="UniProtKB-KW"/>
</dbReference>
<dbReference type="PANTHER" id="PTHR11603:SF147">
    <property type="entry name" value="MEMBRANE PROTEIN"/>
    <property type="match status" value="1"/>
</dbReference>
<dbReference type="OrthoDB" id="9780734at2"/>
<dbReference type="InterPro" id="IPR052041">
    <property type="entry name" value="Nucleic_acid_metab_PIN/TRAM"/>
</dbReference>
<dbReference type="Proteomes" id="UP000243605">
    <property type="component" value="Unassembled WGS sequence"/>
</dbReference>
<dbReference type="EMBL" id="FOIT01000004">
    <property type="protein sequence ID" value="SEW06402.1"/>
    <property type="molecule type" value="Genomic_DNA"/>
</dbReference>
<dbReference type="PROSITE" id="PS50926">
    <property type="entry name" value="TRAM"/>
    <property type="match status" value="1"/>
</dbReference>
<comment type="cofactor">
    <cofactor evidence="1">
        <name>Mg(2+)</name>
        <dbReference type="ChEBI" id="CHEBI:18420"/>
    </cofactor>
</comment>
<evidence type="ECO:0000256" key="1">
    <source>
        <dbReference type="ARBA" id="ARBA00001946"/>
    </source>
</evidence>
<reference evidence="7 8" key="1">
    <citation type="submission" date="2016-10" db="EMBL/GenBank/DDBJ databases">
        <authorList>
            <person name="Varghese N."/>
            <person name="Submissions S."/>
        </authorList>
    </citation>
    <scope>NUCLEOTIDE SEQUENCE [LARGE SCALE GENOMIC DNA]</scope>
    <source>
        <strain evidence="7 8">IBRC-M10081</strain>
    </source>
</reference>
<keyword evidence="3" id="KW-0378">Hydrolase</keyword>
<evidence type="ECO:0000259" key="6">
    <source>
        <dbReference type="PROSITE" id="PS50926"/>
    </source>
</evidence>
<name>A0A662Z5S9_9STAP</name>
<dbReference type="InterPro" id="IPR002792">
    <property type="entry name" value="TRAM_dom"/>
</dbReference>
<sequence>MLKYLLYAWFIIIGATLGIYGAPFIVEMFDNVPGIFDNVLVHGVVGAVVFTLALYWTIPYLIRWIRAIEESLIKSNVMDIVFASLGMIIGLLLAVLISFLISMIEIPLINNVVPFILAIVLGYLGFQLGHKKFNEAFSQLPLLNRIQRQTSHSPTKYLDTSAIIDGRIIDVVKTGFLEGDIVVPQFVLDELQLIADATDSVKRDKGQRGLDLLSELRQASDNVSILDIDYKELDVDAQLIKLAKDNQGVVVTTDYNLNKVCQVQGIKVLNVNELSDAVRMMITQGDVLDIFVSRVGKEEGQGVGYLDDGTMVVVEGGKHLVNAQIKAEVKSVLQTNSGRIIFTKQVEAS</sequence>
<keyword evidence="5" id="KW-0812">Transmembrane</keyword>
<dbReference type="InterPro" id="IPR029060">
    <property type="entry name" value="PIN-like_dom_sf"/>
</dbReference>
<feature type="transmembrane region" description="Helical" evidence="5">
    <location>
        <begin position="38"/>
        <end position="58"/>
    </location>
</feature>
<evidence type="ECO:0000256" key="4">
    <source>
        <dbReference type="ARBA" id="ARBA00022842"/>
    </source>
</evidence>
<dbReference type="GO" id="GO:0004518">
    <property type="term" value="F:nuclease activity"/>
    <property type="evidence" value="ECO:0007669"/>
    <property type="project" value="UniProtKB-KW"/>
</dbReference>
<dbReference type="SUPFAM" id="SSF88723">
    <property type="entry name" value="PIN domain-like"/>
    <property type="match status" value="1"/>
</dbReference>
<feature type="transmembrane region" description="Helical" evidence="5">
    <location>
        <begin position="108"/>
        <end position="126"/>
    </location>
</feature>
<dbReference type="Gene3D" id="3.40.50.1010">
    <property type="entry name" value="5'-nuclease"/>
    <property type="match status" value="1"/>
</dbReference>
<proteinExistence type="predicted"/>